<dbReference type="PANTHER" id="PTHR12526">
    <property type="entry name" value="GLYCOSYLTRANSFERASE"/>
    <property type="match status" value="1"/>
</dbReference>
<dbReference type="EMBL" id="JABMCI010000060">
    <property type="protein sequence ID" value="NUU17110.1"/>
    <property type="molecule type" value="Genomic_DNA"/>
</dbReference>
<organism evidence="6 7">
    <name type="scientific">Cellulomonas humilata</name>
    <dbReference type="NCBI Taxonomy" id="144055"/>
    <lineage>
        <taxon>Bacteria</taxon>
        <taxon>Bacillati</taxon>
        <taxon>Actinomycetota</taxon>
        <taxon>Actinomycetes</taxon>
        <taxon>Micrococcales</taxon>
        <taxon>Cellulomonadaceae</taxon>
        <taxon>Cellulomonas</taxon>
    </lineage>
</organism>
<keyword evidence="3 6" id="KW-0808">Transferase</keyword>
<reference evidence="6 7" key="1">
    <citation type="submission" date="2020-05" db="EMBL/GenBank/DDBJ databases">
        <title>Genome Sequencing of Type Strains.</title>
        <authorList>
            <person name="Lemaire J.F."/>
            <person name="Inderbitzin P."/>
            <person name="Gregorio O.A."/>
            <person name="Collins S.B."/>
            <person name="Wespe N."/>
            <person name="Knight-Connoni V."/>
        </authorList>
    </citation>
    <scope>NUCLEOTIDE SEQUENCE [LARGE SCALE GENOMIC DNA]</scope>
    <source>
        <strain evidence="6 7">ATCC 25174</strain>
    </source>
</reference>
<evidence type="ECO:0000256" key="2">
    <source>
        <dbReference type="ARBA" id="ARBA00022676"/>
    </source>
</evidence>
<dbReference type="PANTHER" id="PTHR12526:SF640">
    <property type="entry name" value="COLANIC ACID BIOSYNTHESIS GLYCOSYLTRANSFERASE WCAL-RELATED"/>
    <property type="match status" value="1"/>
</dbReference>
<dbReference type="CDD" id="cd03801">
    <property type="entry name" value="GT4_PimA-like"/>
    <property type="match status" value="1"/>
</dbReference>
<accession>A0A7Y6DX90</accession>
<gene>
    <name evidence="6" type="ORF">HP550_07585</name>
</gene>
<dbReference type="Gene3D" id="3.40.50.2000">
    <property type="entry name" value="Glycogen Phosphorylase B"/>
    <property type="match status" value="2"/>
</dbReference>
<name>A0A7Y6DX90_9CELL</name>
<dbReference type="SUPFAM" id="SSF53756">
    <property type="entry name" value="UDP-Glycosyltransferase/glycogen phosphorylase"/>
    <property type="match status" value="1"/>
</dbReference>
<sequence>MSEPTTEPRRTLVITNWRDLDHPEAGGAEVVCQELAARFAAQGFDVVLLCAAVAGRPRHEQRDGYRIVRGGGRFTVYAVALWWLLWHRRSVGGVLDSQNGIPFFTPLAVRRRTPVVMLLHHIHQEQFSAYFPRPVAAFGRWLEGPVSRRVYGRRAIVAVSPSTRTGARRQLRLRGDIWVAPPGWSVTPVDVPRTEYPSVVCVGRLVPHKRTDLVVSAFPGVLAAHRDARLVVVGRGPERARLIALAESLGIAGQVDFRDDLDDAGRDQVLAAAWMSVNASAGEGWGLSVVEANALGVPVLAYRRPGLRDSIVDATTGWLVEDDANLSAEIADRLTELGSPHRAERYAADAREWAGNFTWATMTGRVEVALHAEELRLARGRKDQRHLSDAAVAATVPVELMPDDWQVLLRQTDSWQVDDAHVTVLLRGADLDAAHVALSRWGVEPAAAGVTLEVARTADLLRLRPAARDHV</sequence>
<proteinExistence type="inferred from homology"/>
<feature type="domain" description="Glycosyltransferase subfamily 4-like N-terminal" evidence="5">
    <location>
        <begin position="26"/>
        <end position="183"/>
    </location>
</feature>
<evidence type="ECO:0000256" key="1">
    <source>
        <dbReference type="ARBA" id="ARBA00009481"/>
    </source>
</evidence>
<evidence type="ECO:0000259" key="4">
    <source>
        <dbReference type="Pfam" id="PF00534"/>
    </source>
</evidence>
<feature type="domain" description="Glycosyl transferase family 1" evidence="4">
    <location>
        <begin position="194"/>
        <end position="347"/>
    </location>
</feature>
<evidence type="ECO:0000313" key="7">
    <source>
        <dbReference type="Proteomes" id="UP000565724"/>
    </source>
</evidence>
<evidence type="ECO:0000313" key="6">
    <source>
        <dbReference type="EMBL" id="NUU17110.1"/>
    </source>
</evidence>
<comment type="similarity">
    <text evidence="1">Belongs to the glycosyltransferase group 1 family. Glycosyltransferase 4 subfamily.</text>
</comment>
<evidence type="ECO:0000256" key="3">
    <source>
        <dbReference type="ARBA" id="ARBA00022679"/>
    </source>
</evidence>
<dbReference type="InterPro" id="IPR028098">
    <property type="entry name" value="Glyco_trans_4-like_N"/>
</dbReference>
<keyword evidence="7" id="KW-1185">Reference proteome</keyword>
<dbReference type="Pfam" id="PF00534">
    <property type="entry name" value="Glycos_transf_1"/>
    <property type="match status" value="1"/>
</dbReference>
<dbReference type="Pfam" id="PF13439">
    <property type="entry name" value="Glyco_transf_4"/>
    <property type="match status" value="1"/>
</dbReference>
<protein>
    <submittedName>
        <fullName evidence="6">Glycosyltransferase family 4 protein</fullName>
    </submittedName>
</protein>
<dbReference type="Proteomes" id="UP000565724">
    <property type="component" value="Unassembled WGS sequence"/>
</dbReference>
<dbReference type="InterPro" id="IPR001296">
    <property type="entry name" value="Glyco_trans_1"/>
</dbReference>
<comment type="caution">
    <text evidence="6">The sequence shown here is derived from an EMBL/GenBank/DDBJ whole genome shotgun (WGS) entry which is preliminary data.</text>
</comment>
<evidence type="ECO:0000259" key="5">
    <source>
        <dbReference type="Pfam" id="PF13439"/>
    </source>
</evidence>
<keyword evidence="2" id="KW-0328">Glycosyltransferase</keyword>
<dbReference type="AlphaFoldDB" id="A0A7Y6DX90"/>
<dbReference type="RefSeq" id="WP_175346989.1">
    <property type="nucleotide sequence ID" value="NZ_JABMCI010000060.1"/>
</dbReference>
<dbReference type="GO" id="GO:0016757">
    <property type="term" value="F:glycosyltransferase activity"/>
    <property type="evidence" value="ECO:0007669"/>
    <property type="project" value="UniProtKB-KW"/>
</dbReference>